<dbReference type="Pfam" id="PF04149">
    <property type="entry name" value="DUF397"/>
    <property type="match status" value="1"/>
</dbReference>
<evidence type="ECO:0000313" key="3">
    <source>
        <dbReference type="Proteomes" id="UP001589532"/>
    </source>
</evidence>
<comment type="caution">
    <text evidence="2">The sequence shown here is derived from an EMBL/GenBank/DDBJ whole genome shotgun (WGS) entry which is preliminary data.</text>
</comment>
<dbReference type="EMBL" id="JBHMBW010000038">
    <property type="protein sequence ID" value="MFB9628136.1"/>
    <property type="molecule type" value="Genomic_DNA"/>
</dbReference>
<dbReference type="Proteomes" id="UP001589532">
    <property type="component" value="Unassembled WGS sequence"/>
</dbReference>
<gene>
    <name evidence="2" type="ORF">ACFFSA_34050</name>
</gene>
<reference evidence="2 3" key="1">
    <citation type="submission" date="2024-09" db="EMBL/GenBank/DDBJ databases">
        <authorList>
            <person name="Sun Q."/>
            <person name="Mori K."/>
        </authorList>
    </citation>
    <scope>NUCLEOTIDE SEQUENCE [LARGE SCALE GENOMIC DNA]</scope>
    <source>
        <strain evidence="2 3">JCM 3143</strain>
    </source>
</reference>
<evidence type="ECO:0000313" key="2">
    <source>
        <dbReference type="EMBL" id="MFB9628136.1"/>
    </source>
</evidence>
<keyword evidence="3" id="KW-1185">Reference proteome</keyword>
<proteinExistence type="predicted"/>
<organism evidence="2 3">
    <name type="scientific">Nonomuraea helvata</name>
    <dbReference type="NCBI Taxonomy" id="37484"/>
    <lineage>
        <taxon>Bacteria</taxon>
        <taxon>Bacillati</taxon>
        <taxon>Actinomycetota</taxon>
        <taxon>Actinomycetes</taxon>
        <taxon>Streptosporangiales</taxon>
        <taxon>Streptosporangiaceae</taxon>
        <taxon>Nonomuraea</taxon>
    </lineage>
</organism>
<sequence>METDNELLTAAWRKARASGSNGGSCVEVAPLSGGRVAVRDSKDRGGPALVFTAAEWAAFQDGMGKGEFTF</sequence>
<dbReference type="InterPro" id="IPR007278">
    <property type="entry name" value="DUF397"/>
</dbReference>
<name>A0ABV5SCE2_9ACTN</name>
<accession>A0ABV5SCE2</accession>
<dbReference type="RefSeq" id="WP_344990835.1">
    <property type="nucleotide sequence ID" value="NZ_BAAAXV010000005.1"/>
</dbReference>
<protein>
    <submittedName>
        <fullName evidence="2">DUF397 domain-containing protein</fullName>
    </submittedName>
</protein>
<evidence type="ECO:0000259" key="1">
    <source>
        <dbReference type="Pfam" id="PF04149"/>
    </source>
</evidence>
<feature type="domain" description="DUF397" evidence="1">
    <location>
        <begin position="10"/>
        <end position="62"/>
    </location>
</feature>